<dbReference type="AlphaFoldDB" id="A0A5Q4BGC0"/>
<dbReference type="OrthoDB" id="6077919at2759"/>
<evidence type="ECO:0000313" key="19">
    <source>
        <dbReference type="Proteomes" id="UP000326340"/>
    </source>
</evidence>
<keyword evidence="16" id="KW-1133">Transmembrane helix</keyword>
<keyword evidence="5" id="KW-0479">Metal-binding</keyword>
<keyword evidence="4" id="KW-0678">Repressor</keyword>
<keyword evidence="16" id="KW-0812">Transmembrane</keyword>
<keyword evidence="9" id="KW-0862">Zinc</keyword>
<evidence type="ECO:0000313" key="18">
    <source>
        <dbReference type="EMBL" id="TQN65982.1"/>
    </source>
</evidence>
<evidence type="ECO:0000256" key="8">
    <source>
        <dbReference type="ARBA" id="ARBA00022782"/>
    </source>
</evidence>
<keyword evidence="10" id="KW-0805">Transcription regulation</keyword>
<keyword evidence="8" id="KW-0221">Differentiation</keyword>
<keyword evidence="3" id="KW-0217">Developmental protein</keyword>
<dbReference type="PROSITE" id="PS00028">
    <property type="entry name" value="ZINC_FINGER_C2H2_1"/>
    <property type="match status" value="2"/>
</dbReference>
<evidence type="ECO:0000256" key="12">
    <source>
        <dbReference type="ARBA" id="ARBA00023159"/>
    </source>
</evidence>
<sequence length="304" mass="35093">MTWTCGTCWRDFSTGWRLREQRLDSAGHETRDNECESCRRGFDIHQAVELDADELDHRADGCFFESAKHKCGDCSDCFPHEKDLRDHQVREHYYCQPCNRCFQNHNDVRQVSHPPAMPQSVLMTVVADFFFFFFFLFSKHLNSKTHRIGAICCPFCARTCNTAADLVHHLEQGACPNTPLDRETLYETIRRRDPNGLISESLQGLSASPTYTATERAYNTAAVAYQCCLCRRYFTTMQGLNMHLNSTVHKQVLYHCPSRSCRRKFKSLAGVIYHLESESCNFIRFASVQRNVARNIDPLCILSF</sequence>
<evidence type="ECO:0000259" key="17">
    <source>
        <dbReference type="PROSITE" id="PS50157"/>
    </source>
</evidence>
<evidence type="ECO:0000256" key="10">
    <source>
        <dbReference type="ARBA" id="ARBA00023015"/>
    </source>
</evidence>
<evidence type="ECO:0000256" key="1">
    <source>
        <dbReference type="ARBA" id="ARBA00004123"/>
    </source>
</evidence>
<keyword evidence="14" id="KW-0539">Nucleus</keyword>
<comment type="subcellular location">
    <subcellularLocation>
        <location evidence="1">Nucleus</location>
    </subcellularLocation>
</comment>
<dbReference type="SMART" id="SM00355">
    <property type="entry name" value="ZnF_C2H2"/>
    <property type="match status" value="4"/>
</dbReference>
<dbReference type="PROSITE" id="PS50157">
    <property type="entry name" value="ZINC_FINGER_C2H2_2"/>
    <property type="match status" value="2"/>
</dbReference>
<dbReference type="Pfam" id="PF12171">
    <property type="entry name" value="zf-C2H2_jaz"/>
    <property type="match status" value="1"/>
</dbReference>
<evidence type="ECO:0000256" key="15">
    <source>
        <dbReference type="PROSITE-ProRule" id="PRU00042"/>
    </source>
</evidence>
<dbReference type="PANTHER" id="PTHR24379:SF128">
    <property type="entry name" value="C2H2-TYPE DOMAIN-CONTAINING PROTEIN"/>
    <property type="match status" value="1"/>
</dbReference>
<dbReference type="Proteomes" id="UP000326340">
    <property type="component" value="Unassembled WGS sequence"/>
</dbReference>
<proteinExistence type="inferred from homology"/>
<keyword evidence="11" id="KW-0238">DNA-binding</keyword>
<dbReference type="GO" id="GO:0008270">
    <property type="term" value="F:zinc ion binding"/>
    <property type="evidence" value="ECO:0007669"/>
    <property type="project" value="UniProtKB-KW"/>
</dbReference>
<feature type="domain" description="C2H2-type" evidence="17">
    <location>
        <begin position="225"/>
        <end position="249"/>
    </location>
</feature>
<name>A0A5Q4BGC0_9PEZI</name>
<dbReference type="InterPro" id="IPR013087">
    <property type="entry name" value="Znf_C2H2_type"/>
</dbReference>
<keyword evidence="16" id="KW-0472">Membrane</keyword>
<evidence type="ECO:0000256" key="5">
    <source>
        <dbReference type="ARBA" id="ARBA00022723"/>
    </source>
</evidence>
<protein>
    <recommendedName>
        <fullName evidence="17">C2H2-type domain-containing protein</fullName>
    </recommendedName>
</protein>
<comment type="similarity">
    <text evidence="2">Belongs to the krueppel C2H2-type zinc-finger protein family.</text>
</comment>
<dbReference type="Gene3D" id="3.30.160.60">
    <property type="entry name" value="Classic Zinc Finger"/>
    <property type="match status" value="1"/>
</dbReference>
<keyword evidence="6" id="KW-0677">Repeat</keyword>
<evidence type="ECO:0000256" key="6">
    <source>
        <dbReference type="ARBA" id="ARBA00022737"/>
    </source>
</evidence>
<keyword evidence="7 15" id="KW-0863">Zinc-finger</keyword>
<comment type="caution">
    <text evidence="18">The sequence shown here is derived from an EMBL/GenBank/DDBJ whole genome shotgun (WGS) entry which is preliminary data.</text>
</comment>
<accession>A0A5Q4BGC0</accession>
<reference evidence="18 19" key="1">
    <citation type="journal article" date="2019" name="Sci. Rep.">
        <title>Colletotrichum shisoi sp. nov., an anthracnose pathogen of Perilla frutescens in Japan: molecular phylogenetic, morphological and genomic evidence.</title>
        <authorList>
            <person name="Gan P."/>
            <person name="Tsushima A."/>
            <person name="Hiroyama R."/>
            <person name="Narusaka M."/>
            <person name="Takano Y."/>
            <person name="Narusaka Y."/>
            <person name="Kawaradani M."/>
            <person name="Damm U."/>
            <person name="Shirasu K."/>
        </authorList>
    </citation>
    <scope>NUCLEOTIDE SEQUENCE [LARGE SCALE GENOMIC DNA]</scope>
    <source>
        <strain evidence="18 19">PG-2018a</strain>
    </source>
</reference>
<keyword evidence="12" id="KW-0010">Activator</keyword>
<evidence type="ECO:0000256" key="13">
    <source>
        <dbReference type="ARBA" id="ARBA00023163"/>
    </source>
</evidence>
<keyword evidence="13" id="KW-0804">Transcription</keyword>
<evidence type="ECO:0000256" key="7">
    <source>
        <dbReference type="ARBA" id="ARBA00022771"/>
    </source>
</evidence>
<evidence type="ECO:0000256" key="16">
    <source>
        <dbReference type="SAM" id="Phobius"/>
    </source>
</evidence>
<dbReference type="PANTHER" id="PTHR24379">
    <property type="entry name" value="KRAB AND ZINC FINGER DOMAIN-CONTAINING"/>
    <property type="match status" value="1"/>
</dbReference>
<dbReference type="InterPro" id="IPR022755">
    <property type="entry name" value="Znf_C2H2_jaz"/>
</dbReference>
<evidence type="ECO:0000256" key="9">
    <source>
        <dbReference type="ARBA" id="ARBA00022833"/>
    </source>
</evidence>
<evidence type="ECO:0000256" key="4">
    <source>
        <dbReference type="ARBA" id="ARBA00022491"/>
    </source>
</evidence>
<gene>
    <name evidence="18" type="ORF">CSHISOI_09602</name>
</gene>
<evidence type="ECO:0000256" key="3">
    <source>
        <dbReference type="ARBA" id="ARBA00022473"/>
    </source>
</evidence>
<evidence type="ECO:0000256" key="2">
    <source>
        <dbReference type="ARBA" id="ARBA00006991"/>
    </source>
</evidence>
<dbReference type="EMBL" id="PUHP01001374">
    <property type="protein sequence ID" value="TQN65982.1"/>
    <property type="molecule type" value="Genomic_DNA"/>
</dbReference>
<evidence type="ECO:0000256" key="11">
    <source>
        <dbReference type="ARBA" id="ARBA00023125"/>
    </source>
</evidence>
<organism evidence="18 19">
    <name type="scientific">Colletotrichum shisoi</name>
    <dbReference type="NCBI Taxonomy" id="2078593"/>
    <lineage>
        <taxon>Eukaryota</taxon>
        <taxon>Fungi</taxon>
        <taxon>Dikarya</taxon>
        <taxon>Ascomycota</taxon>
        <taxon>Pezizomycotina</taxon>
        <taxon>Sordariomycetes</taxon>
        <taxon>Hypocreomycetidae</taxon>
        <taxon>Glomerellales</taxon>
        <taxon>Glomerellaceae</taxon>
        <taxon>Colletotrichum</taxon>
        <taxon>Colletotrichum destructivum species complex</taxon>
    </lineage>
</organism>
<feature type="transmembrane region" description="Helical" evidence="16">
    <location>
        <begin position="116"/>
        <end position="137"/>
    </location>
</feature>
<feature type="domain" description="C2H2-type" evidence="17">
    <location>
        <begin position="69"/>
        <end position="97"/>
    </location>
</feature>
<evidence type="ECO:0000256" key="14">
    <source>
        <dbReference type="ARBA" id="ARBA00023242"/>
    </source>
</evidence>
<keyword evidence="19" id="KW-1185">Reference proteome</keyword>